<organism evidence="2 3">
    <name type="scientific">Pyxidicoccus fallax</name>
    <dbReference type="NCBI Taxonomy" id="394095"/>
    <lineage>
        <taxon>Bacteria</taxon>
        <taxon>Pseudomonadati</taxon>
        <taxon>Myxococcota</taxon>
        <taxon>Myxococcia</taxon>
        <taxon>Myxococcales</taxon>
        <taxon>Cystobacterineae</taxon>
        <taxon>Myxococcaceae</taxon>
        <taxon>Pyxidicoccus</taxon>
    </lineage>
</organism>
<sequence length="116" mass="12496">MSGKAGSDSTPAVVAEALALRELLQSTANPSTPHCFQHYLYFPSRDVGTAVAQQLQARGFTVESRLGADGVNWLVLASHHLPLEPRIVEAARSSLEQLAREHGGEYDGWEAAPVTE</sequence>
<accession>A0A848LCW1</accession>
<name>A0A848LCW1_9BACT</name>
<keyword evidence="3" id="KW-1185">Reference proteome</keyword>
<feature type="domain" description="Regulator of ribonuclease activity B" evidence="1">
    <location>
        <begin position="19"/>
        <end position="110"/>
    </location>
</feature>
<proteinExistence type="predicted"/>
<dbReference type="AlphaFoldDB" id="A0A848LCW1"/>
<dbReference type="Gene3D" id="3.30.70.970">
    <property type="entry name" value="RraB-like"/>
    <property type="match status" value="1"/>
</dbReference>
<dbReference type="EMBL" id="JABBJJ010000062">
    <property type="protein sequence ID" value="NMO16274.1"/>
    <property type="molecule type" value="Genomic_DNA"/>
</dbReference>
<evidence type="ECO:0000259" key="1">
    <source>
        <dbReference type="Pfam" id="PF06877"/>
    </source>
</evidence>
<dbReference type="RefSeq" id="WP_169345564.1">
    <property type="nucleotide sequence ID" value="NZ_JABBJJ010000062.1"/>
</dbReference>
<dbReference type="SUPFAM" id="SSF89946">
    <property type="entry name" value="Hypothetical protein VC0424"/>
    <property type="match status" value="1"/>
</dbReference>
<dbReference type="InterPro" id="IPR036701">
    <property type="entry name" value="RraB-like_sf"/>
</dbReference>
<protein>
    <submittedName>
        <fullName evidence="2">Ribonuclease E inhibitor RraB</fullName>
    </submittedName>
</protein>
<evidence type="ECO:0000313" key="2">
    <source>
        <dbReference type="EMBL" id="NMO16274.1"/>
    </source>
</evidence>
<dbReference type="Proteomes" id="UP000518300">
    <property type="component" value="Unassembled WGS sequence"/>
</dbReference>
<dbReference type="InterPro" id="IPR009671">
    <property type="entry name" value="RraB_dom"/>
</dbReference>
<dbReference type="Pfam" id="PF06877">
    <property type="entry name" value="RraB"/>
    <property type="match status" value="1"/>
</dbReference>
<gene>
    <name evidence="2" type="ORF">HG543_15645</name>
</gene>
<comment type="caution">
    <text evidence="2">The sequence shown here is derived from an EMBL/GenBank/DDBJ whole genome shotgun (WGS) entry which is preliminary data.</text>
</comment>
<evidence type="ECO:0000313" key="3">
    <source>
        <dbReference type="Proteomes" id="UP000518300"/>
    </source>
</evidence>
<reference evidence="2 3" key="1">
    <citation type="submission" date="2020-04" db="EMBL/GenBank/DDBJ databases">
        <title>Draft genome of Pyxidicoccus fallax type strain.</title>
        <authorList>
            <person name="Whitworth D.E."/>
        </authorList>
    </citation>
    <scope>NUCLEOTIDE SEQUENCE [LARGE SCALE GENOMIC DNA]</scope>
    <source>
        <strain evidence="2 3">DSM 14698</strain>
    </source>
</reference>